<feature type="transmembrane region" description="Helical" evidence="10">
    <location>
        <begin position="23"/>
        <end position="41"/>
    </location>
</feature>
<evidence type="ECO:0000256" key="10">
    <source>
        <dbReference type="SAM" id="Phobius"/>
    </source>
</evidence>
<keyword evidence="7" id="KW-0067">ATP-binding</keyword>
<keyword evidence="10" id="KW-0812">Transmembrane</keyword>
<comment type="caution">
    <text evidence="12">The sequence shown here is derived from an EMBL/GenBank/DDBJ whole genome shotgun (WGS) entry which is preliminary data.</text>
</comment>
<dbReference type="Proteomes" id="UP000742460">
    <property type="component" value="Unassembled WGS sequence"/>
</dbReference>
<feature type="domain" description="Signal transduction histidine kinase subgroup 3 dimerisation and phosphoacceptor" evidence="11">
    <location>
        <begin position="200"/>
        <end position="262"/>
    </location>
</feature>
<evidence type="ECO:0000313" key="12">
    <source>
        <dbReference type="EMBL" id="HJG90113.1"/>
    </source>
</evidence>
<feature type="compositionally biased region" description="Low complexity" evidence="9">
    <location>
        <begin position="351"/>
        <end position="378"/>
    </location>
</feature>
<dbReference type="EMBL" id="DYUE01000006">
    <property type="protein sequence ID" value="HJG90113.1"/>
    <property type="molecule type" value="Genomic_DNA"/>
</dbReference>
<feature type="transmembrane region" description="Helical" evidence="10">
    <location>
        <begin position="77"/>
        <end position="103"/>
    </location>
</feature>
<evidence type="ECO:0000256" key="5">
    <source>
        <dbReference type="ARBA" id="ARBA00022741"/>
    </source>
</evidence>
<keyword evidence="5" id="KW-0547">Nucleotide-binding</keyword>
<evidence type="ECO:0000313" key="13">
    <source>
        <dbReference type="Proteomes" id="UP000742460"/>
    </source>
</evidence>
<keyword evidence="8" id="KW-0902">Two-component regulatory system</keyword>
<feature type="compositionally biased region" description="Low complexity" evidence="9">
    <location>
        <begin position="420"/>
        <end position="451"/>
    </location>
</feature>
<feature type="transmembrane region" description="Helical" evidence="10">
    <location>
        <begin position="146"/>
        <end position="166"/>
    </location>
</feature>
<comment type="catalytic activity">
    <reaction evidence="1">
        <text>ATP + protein L-histidine = ADP + protein N-phospho-L-histidine.</text>
        <dbReference type="EC" id="2.7.13.3"/>
    </reaction>
</comment>
<dbReference type="GO" id="GO:0000155">
    <property type="term" value="F:phosphorelay sensor kinase activity"/>
    <property type="evidence" value="ECO:0007669"/>
    <property type="project" value="InterPro"/>
</dbReference>
<feature type="non-terminal residue" evidence="12">
    <location>
        <position position="451"/>
    </location>
</feature>
<dbReference type="PANTHER" id="PTHR24421">
    <property type="entry name" value="NITRATE/NITRITE SENSOR PROTEIN NARX-RELATED"/>
    <property type="match status" value="1"/>
</dbReference>
<keyword evidence="3" id="KW-0597">Phosphoprotein</keyword>
<reference evidence="12" key="2">
    <citation type="submission" date="2021-09" db="EMBL/GenBank/DDBJ databases">
        <authorList>
            <person name="Gilroy R."/>
        </authorList>
    </citation>
    <scope>NUCLEOTIDE SEQUENCE</scope>
    <source>
        <strain evidence="12">ChiGjej5B5-22894</strain>
    </source>
</reference>
<keyword evidence="6 12" id="KW-0418">Kinase</keyword>
<dbReference type="Pfam" id="PF07730">
    <property type="entry name" value="HisKA_3"/>
    <property type="match status" value="1"/>
</dbReference>
<organism evidence="12 13">
    <name type="scientific">Brachybacterium massiliense</name>
    <dbReference type="NCBI Taxonomy" id="1755098"/>
    <lineage>
        <taxon>Bacteria</taxon>
        <taxon>Bacillati</taxon>
        <taxon>Actinomycetota</taxon>
        <taxon>Actinomycetes</taxon>
        <taxon>Micrococcales</taxon>
        <taxon>Dermabacteraceae</taxon>
        <taxon>Brachybacterium</taxon>
    </lineage>
</organism>
<evidence type="ECO:0000256" key="4">
    <source>
        <dbReference type="ARBA" id="ARBA00022679"/>
    </source>
</evidence>
<keyword evidence="10" id="KW-1133">Transmembrane helix</keyword>
<keyword evidence="10" id="KW-0472">Membrane</keyword>
<evidence type="ECO:0000256" key="6">
    <source>
        <dbReference type="ARBA" id="ARBA00022777"/>
    </source>
</evidence>
<dbReference type="GO" id="GO:0016020">
    <property type="term" value="C:membrane"/>
    <property type="evidence" value="ECO:0007669"/>
    <property type="project" value="InterPro"/>
</dbReference>
<dbReference type="GO" id="GO:0046983">
    <property type="term" value="F:protein dimerization activity"/>
    <property type="evidence" value="ECO:0007669"/>
    <property type="project" value="InterPro"/>
</dbReference>
<dbReference type="InterPro" id="IPR036890">
    <property type="entry name" value="HATPase_C_sf"/>
</dbReference>
<dbReference type="Gene3D" id="1.20.5.1930">
    <property type="match status" value="1"/>
</dbReference>
<proteinExistence type="predicted"/>
<feature type="transmembrane region" description="Helical" evidence="10">
    <location>
        <begin position="53"/>
        <end position="71"/>
    </location>
</feature>
<name>A0A921SVX8_9MICO</name>
<dbReference type="EC" id="2.7.13.3" evidence="2"/>
<dbReference type="InterPro" id="IPR011712">
    <property type="entry name" value="Sig_transdc_His_kin_sub3_dim/P"/>
</dbReference>
<sequence length="451" mass="47304">MPTTPPSADLEEPVPPPLERRDALVPAGYAALALVLAFSGLHNSALLADGRTWPLWVSLTLMLIGCVSLIWRRRRPAITLAVAGPLGLAEIIAGGQIFAYILLFEAVFEPVMHGSRRLAQLTTRLAIGLTPVGMLAALLAGKPVQVIFLIAVIAALTVMTPLLWGWEVRHHRGARQAAEHLAGLEHELARTRAAHAVETERRSIAHDLHDVIAGHLSAVSLHTTLASSLEDPEARDRSLHTARDSAHAALRDLRSMIGVLSTEQPGALPEVTLDWPSLSRRLRDRDPRAQVRIDPAVTDPALVEPSVQAALLRIGAEAVTNAVRHGRAPISLSVELRGEEVHLELVNRRAAAPAPEGGAAAGEVESGRGQSSGAESGRGQSGGVGRGAISHRAAAVGGTAHSGPTPAPGHEDWQVLARLPAQTAASGAAAQAVQSAFPSPALSPSPAEEST</sequence>
<keyword evidence="4" id="KW-0808">Transferase</keyword>
<dbReference type="InterPro" id="IPR050482">
    <property type="entry name" value="Sensor_HK_TwoCompSys"/>
</dbReference>
<evidence type="ECO:0000256" key="8">
    <source>
        <dbReference type="ARBA" id="ARBA00023012"/>
    </source>
</evidence>
<feature type="transmembrane region" description="Helical" evidence="10">
    <location>
        <begin position="123"/>
        <end position="140"/>
    </location>
</feature>
<dbReference type="AlphaFoldDB" id="A0A921SVX8"/>
<evidence type="ECO:0000256" key="7">
    <source>
        <dbReference type="ARBA" id="ARBA00022840"/>
    </source>
</evidence>
<dbReference type="GO" id="GO:0005524">
    <property type="term" value="F:ATP binding"/>
    <property type="evidence" value="ECO:0007669"/>
    <property type="project" value="UniProtKB-KW"/>
</dbReference>
<reference evidence="12" key="1">
    <citation type="journal article" date="2021" name="PeerJ">
        <title>Extensive microbial diversity within the chicken gut microbiome revealed by metagenomics and culture.</title>
        <authorList>
            <person name="Gilroy R."/>
            <person name="Ravi A."/>
            <person name="Getino M."/>
            <person name="Pursley I."/>
            <person name="Horton D.L."/>
            <person name="Alikhan N.F."/>
            <person name="Baker D."/>
            <person name="Gharbi K."/>
            <person name="Hall N."/>
            <person name="Watson M."/>
            <person name="Adriaenssens E.M."/>
            <person name="Foster-Nyarko E."/>
            <person name="Jarju S."/>
            <person name="Secka A."/>
            <person name="Antonio M."/>
            <person name="Oren A."/>
            <person name="Chaudhuri R.R."/>
            <person name="La Ragione R."/>
            <person name="Hildebrand F."/>
            <person name="Pallen M.J."/>
        </authorList>
    </citation>
    <scope>NUCLEOTIDE SEQUENCE</scope>
    <source>
        <strain evidence="12">ChiGjej5B5-22894</strain>
    </source>
</reference>
<protein>
    <recommendedName>
        <fullName evidence="2">histidine kinase</fullName>
        <ecNumber evidence="2">2.7.13.3</ecNumber>
    </recommendedName>
</protein>
<evidence type="ECO:0000259" key="11">
    <source>
        <dbReference type="Pfam" id="PF07730"/>
    </source>
</evidence>
<evidence type="ECO:0000256" key="3">
    <source>
        <dbReference type="ARBA" id="ARBA00022553"/>
    </source>
</evidence>
<evidence type="ECO:0000256" key="1">
    <source>
        <dbReference type="ARBA" id="ARBA00000085"/>
    </source>
</evidence>
<dbReference type="PANTHER" id="PTHR24421:SF10">
    <property type="entry name" value="NITRATE_NITRITE SENSOR PROTEIN NARQ"/>
    <property type="match status" value="1"/>
</dbReference>
<evidence type="ECO:0000256" key="9">
    <source>
        <dbReference type="SAM" id="MobiDB-lite"/>
    </source>
</evidence>
<accession>A0A921SVX8</accession>
<feature type="region of interest" description="Disordered" evidence="9">
    <location>
        <begin position="351"/>
        <end position="451"/>
    </location>
</feature>
<gene>
    <name evidence="12" type="ORF">K8V81_00170</name>
</gene>
<evidence type="ECO:0000256" key="2">
    <source>
        <dbReference type="ARBA" id="ARBA00012438"/>
    </source>
</evidence>
<dbReference type="Gene3D" id="3.30.565.10">
    <property type="entry name" value="Histidine kinase-like ATPase, C-terminal domain"/>
    <property type="match status" value="1"/>
</dbReference>